<evidence type="ECO:0000256" key="1">
    <source>
        <dbReference type="ARBA" id="ARBA00022737"/>
    </source>
</evidence>
<reference evidence="3 4" key="1">
    <citation type="submission" date="2016-08" db="EMBL/GenBank/DDBJ databases">
        <title>A new outlook on sporulation: Clostridium algidixylanolyticum.</title>
        <authorList>
            <person name="Poppleton D.I."/>
            <person name="Gribaldo S."/>
        </authorList>
    </citation>
    <scope>NUCLEOTIDE SEQUENCE [LARGE SCALE GENOMIC DNA]</scope>
    <source>
        <strain evidence="3 4">SPL73</strain>
    </source>
</reference>
<gene>
    <name evidence="3" type="ORF">BET01_18725</name>
</gene>
<evidence type="ECO:0000256" key="2">
    <source>
        <dbReference type="SAM" id="MobiDB-lite"/>
    </source>
</evidence>
<evidence type="ECO:0000313" key="3">
    <source>
        <dbReference type="EMBL" id="RKD32045.1"/>
    </source>
</evidence>
<proteinExistence type="predicted"/>
<dbReference type="Gene3D" id="2.10.270.10">
    <property type="entry name" value="Cholin Binding"/>
    <property type="match status" value="1"/>
</dbReference>
<name>A0A419T3L3_9FIRM</name>
<feature type="region of interest" description="Disordered" evidence="2">
    <location>
        <begin position="151"/>
        <end position="210"/>
    </location>
</feature>
<dbReference type="OrthoDB" id="1934592at2"/>
<dbReference type="InterPro" id="IPR018337">
    <property type="entry name" value="Cell_wall/Cho-bd_repeat"/>
</dbReference>
<accession>A0A419T3L3</accession>
<organism evidence="3 4">
    <name type="scientific">Lacrimispora algidixylanolytica</name>
    <dbReference type="NCBI Taxonomy" id="94868"/>
    <lineage>
        <taxon>Bacteria</taxon>
        <taxon>Bacillati</taxon>
        <taxon>Bacillota</taxon>
        <taxon>Clostridia</taxon>
        <taxon>Lachnospirales</taxon>
        <taxon>Lachnospiraceae</taxon>
        <taxon>Lacrimispora</taxon>
    </lineage>
</organism>
<protein>
    <recommendedName>
        <fullName evidence="5">Cell wall-binding protein</fullName>
    </recommendedName>
</protein>
<dbReference type="Proteomes" id="UP000284277">
    <property type="component" value="Unassembled WGS sequence"/>
</dbReference>
<evidence type="ECO:0008006" key="5">
    <source>
        <dbReference type="Google" id="ProtNLM"/>
    </source>
</evidence>
<dbReference type="SUPFAM" id="SSF69360">
    <property type="entry name" value="Cell wall binding repeat"/>
    <property type="match status" value="1"/>
</dbReference>
<keyword evidence="1" id="KW-0677">Repeat</keyword>
<evidence type="ECO:0000313" key="4">
    <source>
        <dbReference type="Proteomes" id="UP000284277"/>
    </source>
</evidence>
<dbReference type="RefSeq" id="WP_120196708.1">
    <property type="nucleotide sequence ID" value="NZ_MCIA01000014.1"/>
</dbReference>
<sequence>MRKSFDKRERGNLVILAVCLLCILFPFDAKASDISQKGEWRSAEDNWFFYDGDSIKLTGWQQSEGKWYFLSNGLNDLKGKMLTGWQWIDGRCYYLAENTGEKYLKGAMYLGDATPDGYRVGDTGAWVEEHQIIEVPGKGIQTAIKKNTSMNTTTLVSGSRGGGGGGGGKKHGSTNVAPNKNVDINPVVKPDPGKPINQEPEHDKDENESSVISDNQYVYTIKYLDIADKATLYVVTGKGKGGDTIQLKPVDIDGYNICKGQKDSITLTSNNITVSIYYQKEFTASPSEAKEVEWNLKFIEEGNPEKEVLKGQKGQSEEGKELVVDFPETIIGTDKFYYHSVVSSPWNVVINGNGIQKYYIEYRKGERIPEDSDPDADSKDRLNKWLEIAKEADYSITGEYPTDMQIITGSQSEGNERLLNLVSMIDGTDRKEIYLIARGYYPNAGIISQKFQSVKNISELQMEEVKIAGNTYIILRVGVEKIYVEGLCGHDYKVIDEVLATCMENGRLTTRCNKCGKEQSVVTSAVGHVDLDHDGICDVCQEPSDEVPEGVHYSIGDVQVRTIGNRTYLFRCIDDDYEDAMGNSQRLALFLCDSVIRSDIGGVSKKLNFGDNNNYKYSKVREWLLDNAKADFVHETYIGITNSYMGATSAGAYEQFSESSLLGQSRLFQQLEDGVFILSVDEAIKYKDYLWKFNGSEENNPESQISAYSKGFYLRTPQDSGITDFRYGTGVYTVSLIDGNIRPVEVSETSIGFRPVMAIPQGD</sequence>
<keyword evidence="4" id="KW-1185">Reference proteome</keyword>
<dbReference type="Pfam" id="PF19127">
    <property type="entry name" value="Choline_bind_3"/>
    <property type="match status" value="1"/>
</dbReference>
<comment type="caution">
    <text evidence="3">The sequence shown here is derived from an EMBL/GenBank/DDBJ whole genome shotgun (WGS) entry which is preliminary data.</text>
</comment>
<dbReference type="EMBL" id="MCIA01000014">
    <property type="protein sequence ID" value="RKD32045.1"/>
    <property type="molecule type" value="Genomic_DNA"/>
</dbReference>
<dbReference type="AlphaFoldDB" id="A0A419T3L3"/>